<dbReference type="SUPFAM" id="SSF46894">
    <property type="entry name" value="C-terminal effector domain of the bipartite response regulators"/>
    <property type="match status" value="1"/>
</dbReference>
<feature type="domain" description="HTH luxR-type" evidence="1">
    <location>
        <begin position="289"/>
        <end position="346"/>
    </location>
</feature>
<dbReference type="SMART" id="SM00421">
    <property type="entry name" value="HTH_LUXR"/>
    <property type="match status" value="1"/>
</dbReference>
<dbReference type="Proteomes" id="UP000469430">
    <property type="component" value="Unassembled WGS sequence"/>
</dbReference>
<keyword evidence="3" id="KW-1185">Reference proteome</keyword>
<comment type="caution">
    <text evidence="2">The sequence shown here is derived from an EMBL/GenBank/DDBJ whole genome shotgun (WGS) entry which is preliminary data.</text>
</comment>
<dbReference type="InterPro" id="IPR000792">
    <property type="entry name" value="Tscrpt_reg_LuxR_C"/>
</dbReference>
<evidence type="ECO:0000259" key="1">
    <source>
        <dbReference type="SMART" id="SM00421"/>
    </source>
</evidence>
<dbReference type="GO" id="GO:0003677">
    <property type="term" value="F:DNA binding"/>
    <property type="evidence" value="ECO:0007669"/>
    <property type="project" value="InterPro"/>
</dbReference>
<evidence type="ECO:0000313" key="3">
    <source>
        <dbReference type="Proteomes" id="UP000469430"/>
    </source>
</evidence>
<dbReference type="AlphaFoldDB" id="A0A6I4TVR7"/>
<name>A0A6I4TVR7_9SPHN</name>
<dbReference type="EMBL" id="WTYJ01000002">
    <property type="protein sequence ID" value="MXO99299.1"/>
    <property type="molecule type" value="Genomic_DNA"/>
</dbReference>
<protein>
    <recommendedName>
        <fullName evidence="1">HTH luxR-type domain-containing protein</fullName>
    </recommendedName>
</protein>
<evidence type="ECO:0000313" key="2">
    <source>
        <dbReference type="EMBL" id="MXO99299.1"/>
    </source>
</evidence>
<dbReference type="InterPro" id="IPR036388">
    <property type="entry name" value="WH-like_DNA-bd_sf"/>
</dbReference>
<dbReference type="OrthoDB" id="7425190at2"/>
<gene>
    <name evidence="2" type="ORF">GRI97_09890</name>
</gene>
<dbReference type="InterPro" id="IPR016032">
    <property type="entry name" value="Sig_transdc_resp-reg_C-effctor"/>
</dbReference>
<reference evidence="2 3" key="1">
    <citation type="submission" date="2019-12" db="EMBL/GenBank/DDBJ databases">
        <title>Genomic-based taxomic classification of the family Erythrobacteraceae.</title>
        <authorList>
            <person name="Xu L."/>
        </authorList>
    </citation>
    <scope>NUCLEOTIDE SEQUENCE [LARGE SCALE GENOMIC DNA]</scope>
    <source>
        <strain evidence="2 3">S36</strain>
    </source>
</reference>
<dbReference type="Gene3D" id="1.10.10.10">
    <property type="entry name" value="Winged helix-like DNA-binding domain superfamily/Winged helix DNA-binding domain"/>
    <property type="match status" value="1"/>
</dbReference>
<accession>A0A6I4TVR7</accession>
<organism evidence="2 3">
    <name type="scientific">Croceibacterium xixiisoli</name>
    <dbReference type="NCBI Taxonomy" id="1476466"/>
    <lineage>
        <taxon>Bacteria</taxon>
        <taxon>Pseudomonadati</taxon>
        <taxon>Pseudomonadota</taxon>
        <taxon>Alphaproteobacteria</taxon>
        <taxon>Sphingomonadales</taxon>
        <taxon>Erythrobacteraceae</taxon>
        <taxon>Croceibacterium</taxon>
    </lineage>
</organism>
<dbReference type="GO" id="GO:0006355">
    <property type="term" value="P:regulation of DNA-templated transcription"/>
    <property type="evidence" value="ECO:0007669"/>
    <property type="project" value="InterPro"/>
</dbReference>
<proteinExistence type="predicted"/>
<sequence>MVLIGEIYDAGFDPARFPALLERLTGHFDASSAFIGWVDEERDAGFQAQFGNDPAWMASYAETYHQHDVLLPHLLKLGEGDIATAHDLLQQPDIRAGVFYREYLAPQAIVDNLAAVLVRRPGISAHISFLRRGDAPPFGPEDIARMRDILPHLTRAVFVQSRLIRDSGLAQGYRQASSVLSGSLLQLSDDHQVVELDTDLGRLVGLRVGEGLRRTPIADAVRATIADGLPHAAELTDPAGEPLRLLCEARPVPRDRFADLVSGSATAFIVHVTLIDQPRRIAWPAMAALYRLTPTEARVLQDAVEHSDLTEIGDRLGMARATARAHLHRIYAKTDTGGFAGLTGLAHRFAMAGPADG</sequence>
<dbReference type="RefSeq" id="WP_161391031.1">
    <property type="nucleotide sequence ID" value="NZ_JBHSCP010000001.1"/>
</dbReference>